<evidence type="ECO:0000313" key="2">
    <source>
        <dbReference type="Proteomes" id="UP000522864"/>
    </source>
</evidence>
<gene>
    <name evidence="1" type="ORF">HX830_16880</name>
</gene>
<comment type="caution">
    <text evidence="1">The sequence shown here is derived from an EMBL/GenBank/DDBJ whole genome shotgun (WGS) entry which is preliminary data.</text>
</comment>
<dbReference type="EMBL" id="JACAQA010000011">
    <property type="protein sequence ID" value="NWB86551.1"/>
    <property type="molecule type" value="Genomic_DNA"/>
</dbReference>
<protein>
    <submittedName>
        <fullName evidence="1">Uncharacterized protein</fullName>
    </submittedName>
</protein>
<reference evidence="1 2" key="1">
    <citation type="submission" date="2020-04" db="EMBL/GenBank/DDBJ databases">
        <title>Molecular characterization of pseudomonads from Agaricus bisporus reveal novel blotch 2 pathogens in Western Europe.</title>
        <authorList>
            <person name="Taparia T."/>
            <person name="Krijger M."/>
            <person name="Haynes E."/>
            <person name="Elpinstone J.G."/>
            <person name="Noble R."/>
            <person name="Van Der Wolf J."/>
        </authorList>
    </citation>
    <scope>NUCLEOTIDE SEQUENCE [LARGE SCALE GENOMIC DNA]</scope>
    <source>
        <strain evidence="1 2">G9001</strain>
    </source>
</reference>
<evidence type="ECO:0000313" key="1">
    <source>
        <dbReference type="EMBL" id="NWB86551.1"/>
    </source>
</evidence>
<accession>A0A7Y8BST0</accession>
<dbReference type="AlphaFoldDB" id="A0A7Y8BST0"/>
<dbReference type="RefSeq" id="WP_152741611.1">
    <property type="nucleotide sequence ID" value="NZ_JACAQA010000011.1"/>
</dbReference>
<proteinExistence type="predicted"/>
<organism evidence="1 2">
    <name type="scientific">Pseudomonas gingeri</name>
    <dbReference type="NCBI Taxonomy" id="117681"/>
    <lineage>
        <taxon>Bacteria</taxon>
        <taxon>Pseudomonadati</taxon>
        <taxon>Pseudomonadota</taxon>
        <taxon>Gammaproteobacteria</taxon>
        <taxon>Pseudomonadales</taxon>
        <taxon>Pseudomonadaceae</taxon>
        <taxon>Pseudomonas</taxon>
    </lineage>
</organism>
<name>A0A7Y8BST0_9PSED</name>
<sequence length="109" mass="12052">MGYLPLTPTCTNRHILFINTHASIVDLHAYGSERMRAGKDMIDSLSCMSLRKIDDEDLSHFIQGAALLLRDGYDIWKVVETRTMEAVRNGRLTSIAPGGDSNTGVETVV</sequence>
<dbReference type="Proteomes" id="UP000522864">
    <property type="component" value="Unassembled WGS sequence"/>
</dbReference>